<accession>A0ABQ3VZW6</accession>
<dbReference type="EMBL" id="BNJR01000016">
    <property type="protein sequence ID" value="GHP14455.1"/>
    <property type="molecule type" value="Genomic_DNA"/>
</dbReference>
<dbReference type="PROSITE" id="PS51257">
    <property type="entry name" value="PROKAR_LIPOPROTEIN"/>
    <property type="match status" value="1"/>
</dbReference>
<evidence type="ECO:0000313" key="2">
    <source>
        <dbReference type="EMBL" id="GHP14455.1"/>
    </source>
</evidence>
<evidence type="ECO:0000313" key="3">
    <source>
        <dbReference type="Proteomes" id="UP000604765"/>
    </source>
</evidence>
<protein>
    <recommendedName>
        <fullName evidence="4">Lipoprotein</fullName>
    </recommendedName>
</protein>
<keyword evidence="1" id="KW-0732">Signal</keyword>
<evidence type="ECO:0008006" key="4">
    <source>
        <dbReference type="Google" id="ProtNLM"/>
    </source>
</evidence>
<organism evidence="2 3">
    <name type="scientific">Lentilactobacillus fungorum</name>
    <dbReference type="NCBI Taxonomy" id="2201250"/>
    <lineage>
        <taxon>Bacteria</taxon>
        <taxon>Bacillati</taxon>
        <taxon>Bacillota</taxon>
        <taxon>Bacilli</taxon>
        <taxon>Lactobacillales</taxon>
        <taxon>Lactobacillaceae</taxon>
        <taxon>Lentilactobacillus</taxon>
    </lineage>
</organism>
<sequence length="164" mass="18502">MEKRKSWVSILALIITIISLAGCDNGGDRANNDTNETPPQSYKGIDDAVSTVKESQSVVNALGGTGTSKVKVYLLGNTDNDSTTFRLKMDDGNTYWFYLYKMYWENELDNQSYSKYFICITFKKMPGYDKQNVGGLLVKPIDTATVENYLNYKTIQKIDGWRSA</sequence>
<gene>
    <name evidence="2" type="ORF">YK48G_18800</name>
</gene>
<feature type="chain" id="PRO_5046613435" description="Lipoprotein" evidence="1">
    <location>
        <begin position="22"/>
        <end position="164"/>
    </location>
</feature>
<comment type="caution">
    <text evidence="2">The sequence shown here is derived from an EMBL/GenBank/DDBJ whole genome shotgun (WGS) entry which is preliminary data.</text>
</comment>
<proteinExistence type="predicted"/>
<dbReference type="Proteomes" id="UP000604765">
    <property type="component" value="Unassembled WGS sequence"/>
</dbReference>
<feature type="signal peptide" evidence="1">
    <location>
        <begin position="1"/>
        <end position="21"/>
    </location>
</feature>
<keyword evidence="3" id="KW-1185">Reference proteome</keyword>
<name>A0ABQ3VZW6_9LACO</name>
<evidence type="ECO:0000256" key="1">
    <source>
        <dbReference type="SAM" id="SignalP"/>
    </source>
</evidence>
<dbReference type="RefSeq" id="WP_203630451.1">
    <property type="nucleotide sequence ID" value="NZ_BNJR01000016.1"/>
</dbReference>
<reference evidence="2 3" key="1">
    <citation type="journal article" date="2021" name="Int. J. Syst. Evol. Microbiol.">
        <title>Lentilactobacillus fungorum sp. nov., isolated from spent mushroom substrates.</title>
        <authorList>
            <person name="Tohno M."/>
            <person name="Tanizawa Y."/>
            <person name="Kojima Y."/>
            <person name="Sakamoto M."/>
            <person name="Ohkuma M."/>
            <person name="Kobayashi H."/>
        </authorList>
    </citation>
    <scope>NUCLEOTIDE SEQUENCE [LARGE SCALE GENOMIC DNA]</scope>
    <source>
        <strain evidence="2 3">YK48G</strain>
    </source>
</reference>